<dbReference type="AlphaFoldDB" id="A0AAE9Z3A2"/>
<name>A0AAE9Z3A2_9GAMM</name>
<dbReference type="KEGG" id="tvd:SG34_000750"/>
<sequence>MNFKSNLGVFVCPHIFNNTRPVLYVVHEDNEWQCLCGLDDHDENGHLVGMGHLVERDPTIDSLHDLPNNWEAERSSVNDRWLRTKC</sequence>
<reference evidence="1 2" key="1">
    <citation type="journal article" date="2015" name="Genome Announc.">
        <title>Draft Genome Sequences of Marine Isolates of Thalassomonas viridans and Thalassomonas actiniarum.</title>
        <authorList>
            <person name="Olonade I."/>
            <person name="van Zyl L.J."/>
            <person name="Trindade M."/>
        </authorList>
    </citation>
    <scope>NUCLEOTIDE SEQUENCE [LARGE SCALE GENOMIC DNA]</scope>
    <source>
        <strain evidence="1 2">XOM25</strain>
    </source>
</reference>
<dbReference type="RefSeq" id="WP_084723940.1">
    <property type="nucleotide sequence ID" value="NZ_CP059733.1"/>
</dbReference>
<protein>
    <submittedName>
        <fullName evidence="1">Uncharacterized protein</fullName>
    </submittedName>
</protein>
<evidence type="ECO:0000313" key="1">
    <source>
        <dbReference type="EMBL" id="WDE05512.1"/>
    </source>
</evidence>
<reference evidence="1 2" key="2">
    <citation type="journal article" date="2022" name="Mar. Drugs">
        <title>Bioassay-Guided Fractionation Leads to the Detection of Cholic Acid Generated by the Rare Thalassomonas sp.</title>
        <authorList>
            <person name="Pheiffer F."/>
            <person name="Schneider Y.K."/>
            <person name="Hansen E.H."/>
            <person name="Andersen J.H."/>
            <person name="Isaksson J."/>
            <person name="Busche T."/>
            <person name="R C."/>
            <person name="Kalinowski J."/>
            <person name="Zyl L.V."/>
            <person name="Trindade M."/>
        </authorList>
    </citation>
    <scope>NUCLEOTIDE SEQUENCE [LARGE SCALE GENOMIC DNA]</scope>
    <source>
        <strain evidence="1 2">XOM25</strain>
    </source>
</reference>
<evidence type="ECO:0000313" key="2">
    <source>
        <dbReference type="Proteomes" id="UP000032352"/>
    </source>
</evidence>
<dbReference type="Proteomes" id="UP000032352">
    <property type="component" value="Chromosome"/>
</dbReference>
<keyword evidence="2" id="KW-1185">Reference proteome</keyword>
<organism evidence="1 2">
    <name type="scientific">Thalassomonas viridans</name>
    <dbReference type="NCBI Taxonomy" id="137584"/>
    <lineage>
        <taxon>Bacteria</taxon>
        <taxon>Pseudomonadati</taxon>
        <taxon>Pseudomonadota</taxon>
        <taxon>Gammaproteobacteria</taxon>
        <taxon>Alteromonadales</taxon>
        <taxon>Colwelliaceae</taxon>
        <taxon>Thalassomonas</taxon>
    </lineage>
</organism>
<accession>A0AAE9Z3A2</accession>
<dbReference type="EMBL" id="CP059733">
    <property type="protein sequence ID" value="WDE05512.1"/>
    <property type="molecule type" value="Genomic_DNA"/>
</dbReference>
<gene>
    <name evidence="1" type="ORF">SG34_000750</name>
</gene>
<proteinExistence type="predicted"/>